<organism evidence="1 2">
    <name type="scientific">Candidozyma auris</name>
    <name type="common">Yeast</name>
    <name type="synonym">Candida auris</name>
    <dbReference type="NCBI Taxonomy" id="498019"/>
    <lineage>
        <taxon>Eukaryota</taxon>
        <taxon>Fungi</taxon>
        <taxon>Dikarya</taxon>
        <taxon>Ascomycota</taxon>
        <taxon>Saccharomycotina</taxon>
        <taxon>Pichiomycetes</taxon>
        <taxon>Metschnikowiaceae</taxon>
        <taxon>Candidozyma</taxon>
    </lineage>
</organism>
<dbReference type="VEuPathDB" id="FungiDB:QG37_05131"/>
<reference evidence="2" key="1">
    <citation type="journal article" date="2015" name="BMC Genomics">
        <title>Draft genome of a commonly misdiagnosed multidrug resistant pathogen Candida auris.</title>
        <authorList>
            <person name="Chatterjee S."/>
            <person name="Alampalli S.V."/>
            <person name="Nageshan R.K."/>
            <person name="Chettiar S.T."/>
            <person name="Joshi S."/>
            <person name="Tatu U.S."/>
        </authorList>
    </citation>
    <scope>NUCLEOTIDE SEQUENCE [LARGE SCALE GENOMIC DNA]</scope>
    <source>
        <strain evidence="2">6684</strain>
    </source>
</reference>
<dbReference type="Proteomes" id="UP000037122">
    <property type="component" value="Unassembled WGS sequence"/>
</dbReference>
<proteinExistence type="predicted"/>
<dbReference type="AlphaFoldDB" id="A0A0L0NVG6"/>
<gene>
    <name evidence="1" type="ORF">QG37_05131</name>
</gene>
<evidence type="ECO:0000313" key="2">
    <source>
        <dbReference type="Proteomes" id="UP000037122"/>
    </source>
</evidence>
<sequence length="112" mass="12472">MNLLSHFPSSRGASLRPTNNIFVTVYVVICETYALIKFDWELASFSLVIPLADPVNWAQGGEGLEKDLAWLELLALHVDTLVVVNVVLGTVLRLVGEGKSWVKLRSVKFEVF</sequence>
<name>A0A0L0NVG6_CANAR</name>
<evidence type="ECO:0000313" key="1">
    <source>
        <dbReference type="EMBL" id="KND98147.1"/>
    </source>
</evidence>
<protein>
    <submittedName>
        <fullName evidence="1">Uncharacterized protein</fullName>
    </submittedName>
</protein>
<accession>A0A0L0NVG6</accession>
<comment type="caution">
    <text evidence="1">The sequence shown here is derived from an EMBL/GenBank/DDBJ whole genome shotgun (WGS) entry which is preliminary data.</text>
</comment>
<dbReference type="EMBL" id="LGST01000035">
    <property type="protein sequence ID" value="KND98147.1"/>
    <property type="molecule type" value="Genomic_DNA"/>
</dbReference>